<evidence type="ECO:0000313" key="2">
    <source>
        <dbReference type="Proteomes" id="UP001064933"/>
    </source>
</evidence>
<proteinExistence type="predicted"/>
<keyword evidence="2" id="KW-1185">Reference proteome</keyword>
<evidence type="ECO:0000313" key="1">
    <source>
        <dbReference type="EMBL" id="UXH80659.1"/>
    </source>
</evidence>
<gene>
    <name evidence="1" type="ORF">N4261_12600</name>
</gene>
<dbReference type="Proteomes" id="UP001064933">
    <property type="component" value="Chromosome"/>
</dbReference>
<dbReference type="NCBIfam" id="TIGR02270">
    <property type="entry name" value="TIGR02270 family protein"/>
    <property type="match status" value="1"/>
</dbReference>
<dbReference type="RefSeq" id="WP_261760476.1">
    <property type="nucleotide sequence ID" value="NZ_CP104562.2"/>
</dbReference>
<sequence>MHNGFSPAEISALQNAPVLNQHAEEAAFLWIAREQAGLGPHYRFDQLATLDERLLAHLEGLLLSGSTGLQLALRALGEVDAGTLFVAAHQAFVRRDAEAMGHVVAVALSAPAWRAPVIAALSWVPPSTLEPVLPRLQSSAVSAHRALALSVQIERRVHPRQALVAAMEDPDPLLRAEGFRAVGELGLTGHRDRLQAAEHDADPGCRFWSAWSLALGGDEGAAESAYDVSHQAGQTAAGLDIAMRAGRPDWARETIRRLATEGRSQRLAVVGAGVLGDPAAVPWLLELCDEPTLAQAAGEAMASITGLDLEDPQWRHDAIALDEVHPDDVHAPWADPDALRRWWQAELARFRRGVRHLGGRPISEEAALLVLRHGTQRQRRSAAIEAARLRPGTAVFPTTGRADWQHQRWAVA</sequence>
<dbReference type="InterPro" id="IPR011959">
    <property type="entry name" value="CHP02270"/>
</dbReference>
<reference evidence="1" key="1">
    <citation type="submission" date="2022-10" db="EMBL/GenBank/DDBJ databases">
        <title>Characterization and whole genome sequencing of a new Roseateles species, isolated from fresh water.</title>
        <authorList>
            <person name="Guliayeva D.Y."/>
            <person name="Akhremchuk A.E."/>
            <person name="Sikolenko M.A."/>
            <person name="Valentovich L.N."/>
            <person name="Sidarenka A.V."/>
        </authorList>
    </citation>
    <scope>NUCLEOTIDE SEQUENCE</scope>
    <source>
        <strain evidence="1">BIM B-1768</strain>
    </source>
</reference>
<dbReference type="Gene3D" id="1.25.10.10">
    <property type="entry name" value="Leucine-rich Repeat Variant"/>
    <property type="match status" value="1"/>
</dbReference>
<dbReference type="InterPro" id="IPR011989">
    <property type="entry name" value="ARM-like"/>
</dbReference>
<dbReference type="EMBL" id="CP104562">
    <property type="protein sequence ID" value="UXH80659.1"/>
    <property type="molecule type" value="Genomic_DNA"/>
</dbReference>
<organism evidence="1 2">
    <name type="scientific">Roseateles amylovorans</name>
    <dbReference type="NCBI Taxonomy" id="2978473"/>
    <lineage>
        <taxon>Bacteria</taxon>
        <taxon>Pseudomonadati</taxon>
        <taxon>Pseudomonadota</taxon>
        <taxon>Betaproteobacteria</taxon>
        <taxon>Burkholderiales</taxon>
        <taxon>Sphaerotilaceae</taxon>
        <taxon>Roseateles</taxon>
    </lineage>
</organism>
<accession>A0ABY6B6U8</accession>
<name>A0ABY6B6U8_9BURK</name>
<dbReference type="SUPFAM" id="SSF48371">
    <property type="entry name" value="ARM repeat"/>
    <property type="match status" value="1"/>
</dbReference>
<protein>
    <submittedName>
        <fullName evidence="1">TIGR02270 family protein</fullName>
    </submittedName>
</protein>
<dbReference type="InterPro" id="IPR016024">
    <property type="entry name" value="ARM-type_fold"/>
</dbReference>